<keyword evidence="1" id="KW-0862">Zinc</keyword>
<sequence>MNRSLGTIMYASEDAQGLSEQFIQEFSQETKFMDYYTQHWHPQLQKWAKQYRDFRHNNQNINGAIERWHRTLKVHLRASRKGRSNRHVSWLLHILVDVIENYYWCLASLKQQGHIRNTIIHKLVLSAIENARTIPDEHVSMHVIDGKNCAFVRSQNKPWQQHEVTSFDTDAASCTCSQGSQGSFCKHQIKCLLKNGYSDMAVLQRLETFAGTIAEGLDVLTATENSADVLDNGNEGGDTGVGDGHISSPPLETSAGTIAEGLDVLTATENSADVLDNGNEGGDTGVGDGHVSSPPHSVADLPVATMVEAKMETMTEEDAMGLVRRIWTIVGSSNSLAAHAFTLLQDVHERIADLAARNSVLEAGEVVFTEVESSAELQSTDRSLKRHPDFIEGSLSKGRKRFFPPISAGLPAVSDIEDFSSTQQSRVNMQAALDKTALQATIFNIKQEQCREVQLPVVKRRLK</sequence>
<evidence type="ECO:0000256" key="1">
    <source>
        <dbReference type="PROSITE-ProRule" id="PRU00325"/>
    </source>
</evidence>
<dbReference type="Proteomes" id="UP001633002">
    <property type="component" value="Unassembled WGS sequence"/>
</dbReference>
<evidence type="ECO:0000313" key="3">
    <source>
        <dbReference type="EMBL" id="KAL3679342.1"/>
    </source>
</evidence>
<name>A0ABD3GMF2_9MARC</name>
<keyword evidence="4" id="KW-1185">Reference proteome</keyword>
<protein>
    <recommendedName>
        <fullName evidence="2">SWIM-type domain-containing protein</fullName>
    </recommendedName>
</protein>
<dbReference type="PANTHER" id="PTHR33977">
    <property type="entry name" value="ZINC ION BINDING PROTEIN"/>
    <property type="match status" value="1"/>
</dbReference>
<dbReference type="InterPro" id="IPR007527">
    <property type="entry name" value="Znf_SWIM"/>
</dbReference>
<keyword evidence="1" id="KW-0863">Zinc-finger</keyword>
<proteinExistence type="predicted"/>
<dbReference type="PROSITE" id="PS50966">
    <property type="entry name" value="ZF_SWIM"/>
    <property type="match status" value="1"/>
</dbReference>
<evidence type="ECO:0000259" key="2">
    <source>
        <dbReference type="PROSITE" id="PS50966"/>
    </source>
</evidence>
<accession>A0ABD3GMF2</accession>
<evidence type="ECO:0000313" key="4">
    <source>
        <dbReference type="Proteomes" id="UP001633002"/>
    </source>
</evidence>
<feature type="domain" description="SWIM-type" evidence="2">
    <location>
        <begin position="162"/>
        <end position="196"/>
    </location>
</feature>
<dbReference type="EMBL" id="JBJQOH010000007">
    <property type="protein sequence ID" value="KAL3679342.1"/>
    <property type="molecule type" value="Genomic_DNA"/>
</dbReference>
<dbReference type="AlphaFoldDB" id="A0ABD3GMF2"/>
<comment type="caution">
    <text evidence="3">The sequence shown here is derived from an EMBL/GenBank/DDBJ whole genome shotgun (WGS) entry which is preliminary data.</text>
</comment>
<dbReference type="GO" id="GO:0008270">
    <property type="term" value="F:zinc ion binding"/>
    <property type="evidence" value="ECO:0007669"/>
    <property type="project" value="UniProtKB-KW"/>
</dbReference>
<gene>
    <name evidence="3" type="ORF">R1sor_022298</name>
</gene>
<dbReference type="PANTHER" id="PTHR33977:SF1">
    <property type="entry name" value="ZINC ION BINDING PROTEIN"/>
    <property type="match status" value="1"/>
</dbReference>
<organism evidence="3 4">
    <name type="scientific">Riccia sorocarpa</name>
    <dbReference type="NCBI Taxonomy" id="122646"/>
    <lineage>
        <taxon>Eukaryota</taxon>
        <taxon>Viridiplantae</taxon>
        <taxon>Streptophyta</taxon>
        <taxon>Embryophyta</taxon>
        <taxon>Marchantiophyta</taxon>
        <taxon>Marchantiopsida</taxon>
        <taxon>Marchantiidae</taxon>
        <taxon>Marchantiales</taxon>
        <taxon>Ricciaceae</taxon>
        <taxon>Riccia</taxon>
    </lineage>
</organism>
<keyword evidence="1" id="KW-0479">Metal-binding</keyword>
<reference evidence="3 4" key="1">
    <citation type="submission" date="2024-09" db="EMBL/GenBank/DDBJ databases">
        <title>Chromosome-scale assembly of Riccia sorocarpa.</title>
        <authorList>
            <person name="Paukszto L."/>
        </authorList>
    </citation>
    <scope>NUCLEOTIDE SEQUENCE [LARGE SCALE GENOMIC DNA]</scope>
    <source>
        <strain evidence="3">LP-2024</strain>
        <tissue evidence="3">Aerial parts of the thallus</tissue>
    </source>
</reference>